<evidence type="ECO:0000313" key="3">
    <source>
        <dbReference type="Proteomes" id="UP001597368"/>
    </source>
</evidence>
<dbReference type="RefSeq" id="WP_379573283.1">
    <property type="nucleotide sequence ID" value="NZ_JBHUFV010000026.1"/>
</dbReference>
<comment type="caution">
    <text evidence="2">The sequence shown here is derived from an EMBL/GenBank/DDBJ whole genome shotgun (WGS) entry which is preliminary data.</text>
</comment>
<organism evidence="2 3">
    <name type="scientific">Nonomuraea mangrovi</name>
    <dbReference type="NCBI Taxonomy" id="2316207"/>
    <lineage>
        <taxon>Bacteria</taxon>
        <taxon>Bacillati</taxon>
        <taxon>Actinomycetota</taxon>
        <taxon>Actinomycetes</taxon>
        <taxon>Streptosporangiales</taxon>
        <taxon>Streptosporangiaceae</taxon>
        <taxon>Nonomuraea</taxon>
    </lineage>
</organism>
<feature type="compositionally biased region" description="Basic and acidic residues" evidence="1">
    <location>
        <begin position="7"/>
        <end position="22"/>
    </location>
</feature>
<feature type="region of interest" description="Disordered" evidence="1">
    <location>
        <begin position="1"/>
        <end position="67"/>
    </location>
</feature>
<evidence type="ECO:0000313" key="2">
    <source>
        <dbReference type="EMBL" id="MFD1933239.1"/>
    </source>
</evidence>
<name>A0ABW4SY71_9ACTN</name>
<accession>A0ABW4SY71</accession>
<dbReference type="EMBL" id="JBHUFV010000026">
    <property type="protein sequence ID" value="MFD1933239.1"/>
    <property type="molecule type" value="Genomic_DNA"/>
</dbReference>
<gene>
    <name evidence="2" type="ORF">ACFSKW_17350</name>
</gene>
<protein>
    <submittedName>
        <fullName evidence="2">Uncharacterized protein</fullName>
    </submittedName>
</protein>
<sequence length="67" mass="7817">MNLMSRQPDERPLSDRRERPEDYDTADFAEEFTPSPTDPANQPEDDPDERVYGQAEGYERPTGDREQ</sequence>
<proteinExistence type="predicted"/>
<dbReference type="Proteomes" id="UP001597368">
    <property type="component" value="Unassembled WGS sequence"/>
</dbReference>
<evidence type="ECO:0000256" key="1">
    <source>
        <dbReference type="SAM" id="MobiDB-lite"/>
    </source>
</evidence>
<feature type="compositionally biased region" description="Basic and acidic residues" evidence="1">
    <location>
        <begin position="57"/>
        <end position="67"/>
    </location>
</feature>
<keyword evidence="3" id="KW-1185">Reference proteome</keyword>
<reference evidence="3" key="1">
    <citation type="journal article" date="2019" name="Int. J. Syst. Evol. Microbiol.">
        <title>The Global Catalogue of Microorganisms (GCM) 10K type strain sequencing project: providing services to taxonomists for standard genome sequencing and annotation.</title>
        <authorList>
            <consortium name="The Broad Institute Genomics Platform"/>
            <consortium name="The Broad Institute Genome Sequencing Center for Infectious Disease"/>
            <person name="Wu L."/>
            <person name="Ma J."/>
        </authorList>
    </citation>
    <scope>NUCLEOTIDE SEQUENCE [LARGE SCALE GENOMIC DNA]</scope>
    <source>
        <strain evidence="3">ICMP 6774ER</strain>
    </source>
</reference>